<accession>A0A5D0RJV8</accession>
<proteinExistence type="predicted"/>
<reference evidence="3 4" key="1">
    <citation type="submission" date="2019-08" db="EMBL/GenBank/DDBJ databases">
        <title>Identification of a novel species of the genus Boseongicola.</title>
        <authorList>
            <person name="Zhang X.-Q."/>
        </authorList>
    </citation>
    <scope>NUCLEOTIDE SEQUENCE [LARGE SCALE GENOMIC DNA]</scope>
    <source>
        <strain evidence="3 4">HY14</strain>
    </source>
</reference>
<evidence type="ECO:0000313" key="3">
    <source>
        <dbReference type="EMBL" id="TYB80978.1"/>
    </source>
</evidence>
<organism evidence="3 4">
    <name type="scientific">Maritimibacter fusiformis</name>
    <dbReference type="NCBI Taxonomy" id="2603819"/>
    <lineage>
        <taxon>Bacteria</taxon>
        <taxon>Pseudomonadati</taxon>
        <taxon>Pseudomonadota</taxon>
        <taxon>Alphaproteobacteria</taxon>
        <taxon>Rhodobacterales</taxon>
        <taxon>Roseobacteraceae</taxon>
        <taxon>Maritimibacter</taxon>
    </lineage>
</organism>
<keyword evidence="2" id="KW-1133">Transmembrane helix</keyword>
<feature type="transmembrane region" description="Helical" evidence="2">
    <location>
        <begin position="19"/>
        <end position="41"/>
    </location>
</feature>
<feature type="compositionally biased region" description="Polar residues" evidence="1">
    <location>
        <begin position="54"/>
        <end position="63"/>
    </location>
</feature>
<dbReference type="AlphaFoldDB" id="A0A5D0RJV8"/>
<dbReference type="Proteomes" id="UP000322080">
    <property type="component" value="Unassembled WGS sequence"/>
</dbReference>
<keyword evidence="2" id="KW-0472">Membrane</keyword>
<sequence length="63" mass="6435">MSAPDTSVERQRRHHLPSLLAIALSVLVGVAIGLAIAYSAIDDADAPPEGAVTTAPSDPEATQ</sequence>
<dbReference type="RefSeq" id="WP_148378041.1">
    <property type="nucleotide sequence ID" value="NZ_VSIY01000009.1"/>
</dbReference>
<feature type="region of interest" description="Disordered" evidence="1">
    <location>
        <begin position="44"/>
        <end position="63"/>
    </location>
</feature>
<name>A0A5D0RJV8_9RHOB</name>
<protein>
    <submittedName>
        <fullName evidence="3">Uncharacterized protein</fullName>
    </submittedName>
</protein>
<evidence type="ECO:0000256" key="2">
    <source>
        <dbReference type="SAM" id="Phobius"/>
    </source>
</evidence>
<comment type="caution">
    <text evidence="3">The sequence shown here is derived from an EMBL/GenBank/DDBJ whole genome shotgun (WGS) entry which is preliminary data.</text>
</comment>
<dbReference type="EMBL" id="VSIY01000009">
    <property type="protein sequence ID" value="TYB80978.1"/>
    <property type="molecule type" value="Genomic_DNA"/>
</dbReference>
<evidence type="ECO:0000256" key="1">
    <source>
        <dbReference type="SAM" id="MobiDB-lite"/>
    </source>
</evidence>
<gene>
    <name evidence="3" type="ORF">FVF75_11040</name>
</gene>
<evidence type="ECO:0000313" key="4">
    <source>
        <dbReference type="Proteomes" id="UP000322080"/>
    </source>
</evidence>
<keyword evidence="2" id="KW-0812">Transmembrane</keyword>
<keyword evidence="4" id="KW-1185">Reference proteome</keyword>